<dbReference type="Proteomes" id="UP001431776">
    <property type="component" value="Unassembled WGS sequence"/>
</dbReference>
<gene>
    <name evidence="1" type="ORF">QJ522_09225</name>
</gene>
<dbReference type="AlphaFoldDB" id="A0AAW6TV49"/>
<sequence>MKKQQPWGLAIYDRDRKQYTLTPAITSDDAWNKKICEEQAKGRDINCQTYVVANANSIHEFAKENGLTQVDVRTMLPELPVPYL</sequence>
<protein>
    <submittedName>
        <fullName evidence="1">Uncharacterized protein</fullName>
    </submittedName>
</protein>
<organism evidence="1 2">
    <name type="scientific">Anaerobaca lacustris</name>
    <dbReference type="NCBI Taxonomy" id="3044600"/>
    <lineage>
        <taxon>Bacteria</taxon>
        <taxon>Pseudomonadati</taxon>
        <taxon>Planctomycetota</taxon>
        <taxon>Phycisphaerae</taxon>
        <taxon>Sedimentisphaerales</taxon>
        <taxon>Anaerobacaceae</taxon>
        <taxon>Anaerobaca</taxon>
    </lineage>
</organism>
<comment type="caution">
    <text evidence="1">The sequence shown here is derived from an EMBL/GenBank/DDBJ whole genome shotgun (WGS) entry which is preliminary data.</text>
</comment>
<dbReference type="EMBL" id="JASCXX010000009">
    <property type="protein sequence ID" value="MDI6449222.1"/>
    <property type="molecule type" value="Genomic_DNA"/>
</dbReference>
<proteinExistence type="predicted"/>
<reference evidence="1" key="1">
    <citation type="submission" date="2023-05" db="EMBL/GenBank/DDBJ databases">
        <title>Anaerotaeda fermentans gen. nov., sp. nov., a novel anaerobic planctomycete of the new family within the order Sedimentisphaerales isolated from Taman Peninsula, Russia.</title>
        <authorList>
            <person name="Khomyakova M.A."/>
            <person name="Merkel A.Y."/>
            <person name="Slobodkin A.I."/>
        </authorList>
    </citation>
    <scope>NUCLEOTIDE SEQUENCE</scope>
    <source>
        <strain evidence="1">M17dextr</strain>
    </source>
</reference>
<evidence type="ECO:0000313" key="2">
    <source>
        <dbReference type="Proteomes" id="UP001431776"/>
    </source>
</evidence>
<keyword evidence="2" id="KW-1185">Reference proteome</keyword>
<name>A0AAW6TV49_9BACT</name>
<evidence type="ECO:0000313" key="1">
    <source>
        <dbReference type="EMBL" id="MDI6449222.1"/>
    </source>
</evidence>
<accession>A0AAW6TV49</accession>
<dbReference type="RefSeq" id="WP_349244629.1">
    <property type="nucleotide sequence ID" value="NZ_JASCXX010000009.1"/>
</dbReference>